<reference evidence="15 16" key="1">
    <citation type="submission" date="2024-08" db="EMBL/GenBank/DDBJ databases">
        <authorList>
            <person name="Lu H."/>
        </authorList>
    </citation>
    <scope>NUCLEOTIDE SEQUENCE [LARGE SCALE GENOMIC DNA]</scope>
    <source>
        <strain evidence="15 16">BYS180W</strain>
    </source>
</reference>
<dbReference type="SMART" id="SM00387">
    <property type="entry name" value="HATPase_c"/>
    <property type="match status" value="1"/>
</dbReference>
<dbReference type="InterPro" id="IPR003852">
    <property type="entry name" value="Sig_transdc_His_kinase_KdpD_N"/>
</dbReference>
<dbReference type="InterPro" id="IPR003661">
    <property type="entry name" value="HisK_dim/P_dom"/>
</dbReference>
<keyword evidence="6 13" id="KW-0812">Transmembrane</keyword>
<evidence type="ECO:0000256" key="11">
    <source>
        <dbReference type="ARBA" id="ARBA00023012"/>
    </source>
</evidence>
<evidence type="ECO:0000313" key="16">
    <source>
        <dbReference type="Proteomes" id="UP001606099"/>
    </source>
</evidence>
<dbReference type="EC" id="2.7.13.3" evidence="3"/>
<evidence type="ECO:0000256" key="9">
    <source>
        <dbReference type="ARBA" id="ARBA00022840"/>
    </source>
</evidence>
<dbReference type="Gene3D" id="3.30.450.40">
    <property type="match status" value="1"/>
</dbReference>
<dbReference type="InterPro" id="IPR052023">
    <property type="entry name" value="Histidine_kinase_KdpD"/>
</dbReference>
<dbReference type="Pfam" id="PF13492">
    <property type="entry name" value="GAF_3"/>
    <property type="match status" value="1"/>
</dbReference>
<feature type="domain" description="Histidine kinase" evidence="14">
    <location>
        <begin position="688"/>
        <end position="908"/>
    </location>
</feature>
<keyword evidence="7" id="KW-0547">Nucleotide-binding</keyword>
<dbReference type="RefSeq" id="WP_394461862.1">
    <property type="nucleotide sequence ID" value="NZ_JBIGHZ010000004.1"/>
</dbReference>
<keyword evidence="5" id="KW-0808">Transferase</keyword>
<dbReference type="Gene3D" id="3.30.565.10">
    <property type="entry name" value="Histidine kinase-like ATPase, C-terminal domain"/>
    <property type="match status" value="1"/>
</dbReference>
<feature type="transmembrane region" description="Helical" evidence="13">
    <location>
        <begin position="442"/>
        <end position="459"/>
    </location>
</feature>
<organism evidence="15 16">
    <name type="scientific">Roseateles rivi</name>
    <dbReference type="NCBI Taxonomy" id="3299028"/>
    <lineage>
        <taxon>Bacteria</taxon>
        <taxon>Pseudomonadati</taxon>
        <taxon>Pseudomonadota</taxon>
        <taxon>Betaproteobacteria</taxon>
        <taxon>Burkholderiales</taxon>
        <taxon>Sphaerotilaceae</taxon>
        <taxon>Roseateles</taxon>
    </lineage>
</organism>
<keyword evidence="4" id="KW-0597">Phosphoprotein</keyword>
<comment type="catalytic activity">
    <reaction evidence="1">
        <text>ATP + protein L-histidine = ADP + protein N-phospho-L-histidine.</text>
        <dbReference type="EC" id="2.7.13.3"/>
    </reaction>
</comment>
<dbReference type="InterPro" id="IPR025201">
    <property type="entry name" value="KdpD_TM"/>
</dbReference>
<dbReference type="PANTHER" id="PTHR45569">
    <property type="entry name" value="SENSOR PROTEIN KDPD"/>
    <property type="match status" value="1"/>
</dbReference>
<comment type="subcellular location">
    <subcellularLocation>
        <location evidence="2">Membrane</location>
        <topology evidence="2">Multi-pass membrane protein</topology>
    </subcellularLocation>
</comment>
<keyword evidence="16" id="KW-1185">Reference proteome</keyword>
<dbReference type="Proteomes" id="UP001606099">
    <property type="component" value="Unassembled WGS sequence"/>
</dbReference>
<evidence type="ECO:0000256" key="1">
    <source>
        <dbReference type="ARBA" id="ARBA00000085"/>
    </source>
</evidence>
<evidence type="ECO:0000256" key="7">
    <source>
        <dbReference type="ARBA" id="ARBA00022741"/>
    </source>
</evidence>
<dbReference type="CDD" id="cd00082">
    <property type="entry name" value="HisKA"/>
    <property type="match status" value="1"/>
</dbReference>
<dbReference type="InterPro" id="IPR036097">
    <property type="entry name" value="HisK_dim/P_sf"/>
</dbReference>
<dbReference type="SMART" id="SM00388">
    <property type="entry name" value="HisKA"/>
    <property type="match status" value="1"/>
</dbReference>
<keyword evidence="12 13" id="KW-0472">Membrane</keyword>
<dbReference type="Gene3D" id="3.40.50.300">
    <property type="entry name" value="P-loop containing nucleotide triphosphate hydrolases"/>
    <property type="match status" value="1"/>
</dbReference>
<dbReference type="PANTHER" id="PTHR45569:SF1">
    <property type="entry name" value="SENSOR PROTEIN KDPD"/>
    <property type="match status" value="1"/>
</dbReference>
<evidence type="ECO:0000256" key="12">
    <source>
        <dbReference type="ARBA" id="ARBA00023136"/>
    </source>
</evidence>
<dbReference type="CDD" id="cd00075">
    <property type="entry name" value="HATPase"/>
    <property type="match status" value="1"/>
</dbReference>
<evidence type="ECO:0000256" key="2">
    <source>
        <dbReference type="ARBA" id="ARBA00004141"/>
    </source>
</evidence>
<keyword evidence="9" id="KW-0067">ATP-binding</keyword>
<dbReference type="Pfam" id="PF00512">
    <property type="entry name" value="HisKA"/>
    <property type="match status" value="1"/>
</dbReference>
<feature type="transmembrane region" description="Helical" evidence="13">
    <location>
        <begin position="465"/>
        <end position="481"/>
    </location>
</feature>
<dbReference type="InterPro" id="IPR003018">
    <property type="entry name" value="GAF"/>
</dbReference>
<dbReference type="Gene3D" id="3.40.50.620">
    <property type="entry name" value="HUPs"/>
    <property type="match status" value="1"/>
</dbReference>
<dbReference type="InterPro" id="IPR005467">
    <property type="entry name" value="His_kinase_dom"/>
</dbReference>
<dbReference type="InterPro" id="IPR003594">
    <property type="entry name" value="HATPase_dom"/>
</dbReference>
<evidence type="ECO:0000256" key="8">
    <source>
        <dbReference type="ARBA" id="ARBA00022777"/>
    </source>
</evidence>
<evidence type="ECO:0000259" key="14">
    <source>
        <dbReference type="PROSITE" id="PS50109"/>
    </source>
</evidence>
<dbReference type="SUPFAM" id="SSF55874">
    <property type="entry name" value="ATPase domain of HSP90 chaperone/DNA topoisomerase II/histidine kinase"/>
    <property type="match status" value="1"/>
</dbReference>
<dbReference type="SUPFAM" id="SSF47384">
    <property type="entry name" value="Homodimeric domain of signal transducing histidine kinase"/>
    <property type="match status" value="1"/>
</dbReference>
<evidence type="ECO:0000256" key="13">
    <source>
        <dbReference type="SAM" id="Phobius"/>
    </source>
</evidence>
<proteinExistence type="predicted"/>
<name>A0ABW7FXI7_9BURK</name>
<dbReference type="Pfam" id="PF02518">
    <property type="entry name" value="HATPase_c"/>
    <property type="match status" value="1"/>
</dbReference>
<dbReference type="InterPro" id="IPR027417">
    <property type="entry name" value="P-loop_NTPase"/>
</dbReference>
<keyword evidence="10 13" id="KW-1133">Transmembrane helix</keyword>
<sequence>MTDPDRPDPDTLLQRLRSDEAKAQRGRLRIYFGASAGVGKTYAMLLAARKQLAEGRSLLVGVVETHGRSETVALTEGLPLLAPRQVAYRGRSLPEFDLDAALAQLKPLVQPQQPRPLILMDELAHSNVPGSRHPKRWQDVEELLANGIDVYTSLNVQHLESLNDVVGGITGVRVQETLPDRFFDAADEVVLVDTPADELLARLKAGKVYRGQQAERAAKHFFRKGNLMALRELALRRTADRVEDDVQAWRSNEAIAQVWSTEAAILCALGPGPGAEPVLRSAARLAQQLNVSWHAVYVETPQLKRLPDAQRERVLRLVRLAQDLGAATAVLQAQAVAPALLAHAREHNLSKLLLGRARPRSLLQRWLGRPTLREQLGQAQPDIELIEVGLGETTAPAPRSTTTAAPSELTGAHPPKHYAQAALVCGLTTALAWPLRNFFDEANIVMLFLLAVLGVALRWGRGPSVLASFLSVGLFDFFYVVPHLSFAVSDVQYLLTFAVMLAVGLITGQLTAHLRYQAEVAHEREARARTLFELTRELSGALQTEQVVRLAQERLARELQGSAHIWVLGQDEQLHAVLPQAGESADAPDAGTVQWALDHSQAAGLATDTLPGSPWFYLPLQAPMRARGVLCARPSDVAAVLRPERRAQLDTMASIVGQALERVHYVEVAQNALVHIESERLRNSLLSALSHDLRTPLAVVYGLADTLAALPGLSAPAQQMSQQLQREAQRVNAMVHNLLDMARLQSGAVQLRRQWLPLEEVVGSTLAALRPLLTQHHVHTAFAPDLPLVDIDAALIERVLSNLLENAAKYTPPGSRIAIEAHVQGEELQLSVADDGPGLPAGREELLFEKFTRARNESSIPGVGLGLAICRAIMAAHGGRIWAQAASAGKPTATASGAVFVLALPLGHPPALPIVEEEEPLA</sequence>
<evidence type="ECO:0000256" key="5">
    <source>
        <dbReference type="ARBA" id="ARBA00022679"/>
    </source>
</evidence>
<dbReference type="PROSITE" id="PS50109">
    <property type="entry name" value="HIS_KIN"/>
    <property type="match status" value="1"/>
</dbReference>
<dbReference type="EMBL" id="JBIGHZ010000004">
    <property type="protein sequence ID" value="MFG6449051.1"/>
    <property type="molecule type" value="Genomic_DNA"/>
</dbReference>
<feature type="transmembrane region" description="Helical" evidence="13">
    <location>
        <begin position="493"/>
        <end position="512"/>
    </location>
</feature>
<evidence type="ECO:0000256" key="10">
    <source>
        <dbReference type="ARBA" id="ARBA00022989"/>
    </source>
</evidence>
<keyword evidence="8" id="KW-0418">Kinase</keyword>
<evidence type="ECO:0000256" key="4">
    <source>
        <dbReference type="ARBA" id="ARBA00022553"/>
    </source>
</evidence>
<dbReference type="InterPro" id="IPR036890">
    <property type="entry name" value="HATPase_C_sf"/>
</dbReference>
<dbReference type="SUPFAM" id="SSF52402">
    <property type="entry name" value="Adenine nucleotide alpha hydrolases-like"/>
    <property type="match status" value="1"/>
</dbReference>
<dbReference type="InterPro" id="IPR014729">
    <property type="entry name" value="Rossmann-like_a/b/a_fold"/>
</dbReference>
<gene>
    <name evidence="15" type="ORF">ACG0Z6_12495</name>
</gene>
<keyword evidence="11" id="KW-0902">Two-component regulatory system</keyword>
<feature type="transmembrane region" description="Helical" evidence="13">
    <location>
        <begin position="417"/>
        <end position="435"/>
    </location>
</feature>
<dbReference type="Pfam" id="PF13493">
    <property type="entry name" value="DUF4118"/>
    <property type="match status" value="1"/>
</dbReference>
<protein>
    <recommendedName>
        <fullName evidence="3">histidine kinase</fullName>
        <ecNumber evidence="3">2.7.13.3</ecNumber>
    </recommendedName>
</protein>
<dbReference type="InterPro" id="IPR004358">
    <property type="entry name" value="Sig_transdc_His_kin-like_C"/>
</dbReference>
<evidence type="ECO:0000313" key="15">
    <source>
        <dbReference type="EMBL" id="MFG6449051.1"/>
    </source>
</evidence>
<evidence type="ECO:0000256" key="3">
    <source>
        <dbReference type="ARBA" id="ARBA00012438"/>
    </source>
</evidence>
<dbReference type="InterPro" id="IPR029016">
    <property type="entry name" value="GAF-like_dom_sf"/>
</dbReference>
<evidence type="ECO:0000256" key="6">
    <source>
        <dbReference type="ARBA" id="ARBA00022692"/>
    </source>
</evidence>
<accession>A0ABW7FXI7</accession>
<dbReference type="InterPro" id="IPR038318">
    <property type="entry name" value="KdpD_sf"/>
</dbReference>
<comment type="caution">
    <text evidence="15">The sequence shown here is derived from an EMBL/GenBank/DDBJ whole genome shotgun (WGS) entry which is preliminary data.</text>
</comment>
<dbReference type="Gene3D" id="1.20.120.620">
    <property type="entry name" value="Backbone structure of the membrane domain of e. Coli histidine kinase receptor kdpd"/>
    <property type="match status" value="1"/>
</dbReference>
<dbReference type="Pfam" id="PF02702">
    <property type="entry name" value="KdpD"/>
    <property type="match status" value="1"/>
</dbReference>
<dbReference type="PRINTS" id="PR00344">
    <property type="entry name" value="BCTRLSENSOR"/>
</dbReference>
<dbReference type="Gene3D" id="1.10.287.130">
    <property type="match status" value="1"/>
</dbReference>